<proteinExistence type="predicted"/>
<dbReference type="Gene3D" id="3.30.70.100">
    <property type="match status" value="1"/>
</dbReference>
<evidence type="ECO:0000313" key="2">
    <source>
        <dbReference type="Proteomes" id="UP000015105"/>
    </source>
</evidence>
<sequence length="160" mass="17955">NDLQKIVIRADLIGEKCKSKIMSIVAKLEGIKSMDIDQDKCTLTVVGTRRPGARRAEAQEFVLRRDRRQHGRQQAQGEEEPLLGGLREGLEGEVREGLQREVREGLQGAVLRRPREGDTVVPLHAGLLLQPLRPAQLPLLQQWLRLRRAHTAAATGIRLL</sequence>
<organism evidence="1 2">
    <name type="scientific">Aegilops tauschii subsp. strangulata</name>
    <name type="common">Goatgrass</name>
    <dbReference type="NCBI Taxonomy" id="200361"/>
    <lineage>
        <taxon>Eukaryota</taxon>
        <taxon>Viridiplantae</taxon>
        <taxon>Streptophyta</taxon>
        <taxon>Embryophyta</taxon>
        <taxon>Tracheophyta</taxon>
        <taxon>Spermatophyta</taxon>
        <taxon>Magnoliopsida</taxon>
        <taxon>Liliopsida</taxon>
        <taxon>Poales</taxon>
        <taxon>Poaceae</taxon>
        <taxon>BOP clade</taxon>
        <taxon>Pooideae</taxon>
        <taxon>Triticodae</taxon>
        <taxon>Triticeae</taxon>
        <taxon>Triticinae</taxon>
        <taxon>Aegilops</taxon>
    </lineage>
</organism>
<evidence type="ECO:0000313" key="1">
    <source>
        <dbReference type="EnsemblPlants" id="AET6Gv20878300.1"/>
    </source>
</evidence>
<dbReference type="EnsemblPlants" id="AET6Gv20878300.1">
    <property type="protein sequence ID" value="AET6Gv20878300.1"/>
    <property type="gene ID" value="AET6Gv20878300"/>
</dbReference>
<dbReference type="Gramene" id="AET6Gv20878300.1">
    <property type="protein sequence ID" value="AET6Gv20878300.1"/>
    <property type="gene ID" value="AET6Gv20878300"/>
</dbReference>
<reference evidence="1" key="3">
    <citation type="journal article" date="2017" name="Nature">
        <title>Genome sequence of the progenitor of the wheat D genome Aegilops tauschii.</title>
        <authorList>
            <person name="Luo M.C."/>
            <person name="Gu Y.Q."/>
            <person name="Puiu D."/>
            <person name="Wang H."/>
            <person name="Twardziok S.O."/>
            <person name="Deal K.R."/>
            <person name="Huo N."/>
            <person name="Zhu T."/>
            <person name="Wang L."/>
            <person name="Wang Y."/>
            <person name="McGuire P.E."/>
            <person name="Liu S."/>
            <person name="Long H."/>
            <person name="Ramasamy R.K."/>
            <person name="Rodriguez J.C."/>
            <person name="Van S.L."/>
            <person name="Yuan L."/>
            <person name="Wang Z."/>
            <person name="Xia Z."/>
            <person name="Xiao L."/>
            <person name="Anderson O.D."/>
            <person name="Ouyang S."/>
            <person name="Liang Y."/>
            <person name="Zimin A.V."/>
            <person name="Pertea G."/>
            <person name="Qi P."/>
            <person name="Bennetzen J.L."/>
            <person name="Dai X."/>
            <person name="Dawson M.W."/>
            <person name="Muller H.G."/>
            <person name="Kugler K."/>
            <person name="Rivarola-Duarte L."/>
            <person name="Spannagl M."/>
            <person name="Mayer K.F.X."/>
            <person name="Lu F.H."/>
            <person name="Bevan M.W."/>
            <person name="Leroy P."/>
            <person name="Li P."/>
            <person name="You F.M."/>
            <person name="Sun Q."/>
            <person name="Liu Z."/>
            <person name="Lyons E."/>
            <person name="Wicker T."/>
            <person name="Salzberg S.L."/>
            <person name="Devos K.M."/>
            <person name="Dvorak J."/>
        </authorList>
    </citation>
    <scope>NUCLEOTIDE SEQUENCE [LARGE SCALE GENOMIC DNA]</scope>
    <source>
        <strain evidence="1">cv. AL8/78</strain>
    </source>
</reference>
<dbReference type="Proteomes" id="UP000015105">
    <property type="component" value="Chromosome 6D"/>
</dbReference>
<dbReference type="STRING" id="200361.A0A453PW12"/>
<name>A0A453PW12_AEGTS</name>
<dbReference type="AlphaFoldDB" id="A0A453PW12"/>
<reference evidence="2" key="2">
    <citation type="journal article" date="2017" name="Nat. Plants">
        <title>The Aegilops tauschii genome reveals multiple impacts of transposons.</title>
        <authorList>
            <person name="Zhao G."/>
            <person name="Zou C."/>
            <person name="Li K."/>
            <person name="Wang K."/>
            <person name="Li T."/>
            <person name="Gao L."/>
            <person name="Zhang X."/>
            <person name="Wang H."/>
            <person name="Yang Z."/>
            <person name="Liu X."/>
            <person name="Jiang W."/>
            <person name="Mao L."/>
            <person name="Kong X."/>
            <person name="Jiao Y."/>
            <person name="Jia J."/>
        </authorList>
    </citation>
    <scope>NUCLEOTIDE SEQUENCE [LARGE SCALE GENOMIC DNA]</scope>
    <source>
        <strain evidence="2">cv. AL8/78</strain>
    </source>
</reference>
<reference evidence="2" key="1">
    <citation type="journal article" date="2014" name="Science">
        <title>Ancient hybridizations among the ancestral genomes of bread wheat.</title>
        <authorList>
            <consortium name="International Wheat Genome Sequencing Consortium,"/>
            <person name="Marcussen T."/>
            <person name="Sandve S.R."/>
            <person name="Heier L."/>
            <person name="Spannagl M."/>
            <person name="Pfeifer M."/>
            <person name="Jakobsen K.S."/>
            <person name="Wulff B.B."/>
            <person name="Steuernagel B."/>
            <person name="Mayer K.F."/>
            <person name="Olsen O.A."/>
        </authorList>
    </citation>
    <scope>NUCLEOTIDE SEQUENCE [LARGE SCALE GENOMIC DNA]</scope>
    <source>
        <strain evidence="2">cv. AL8/78</strain>
    </source>
</reference>
<reference evidence="1" key="5">
    <citation type="journal article" date="2021" name="G3 (Bethesda)">
        <title>Aegilops tauschii genome assembly Aet v5.0 features greater sequence contiguity and improved annotation.</title>
        <authorList>
            <person name="Wang L."/>
            <person name="Zhu T."/>
            <person name="Rodriguez J.C."/>
            <person name="Deal K.R."/>
            <person name="Dubcovsky J."/>
            <person name="McGuire P.E."/>
            <person name="Lux T."/>
            <person name="Spannagl M."/>
            <person name="Mayer K.F.X."/>
            <person name="Baldrich P."/>
            <person name="Meyers B.C."/>
            <person name="Huo N."/>
            <person name="Gu Y.Q."/>
            <person name="Zhou H."/>
            <person name="Devos K.M."/>
            <person name="Bennetzen J.L."/>
            <person name="Unver T."/>
            <person name="Budak H."/>
            <person name="Gulick P.J."/>
            <person name="Galiba G."/>
            <person name="Kalapos B."/>
            <person name="Nelson D.R."/>
            <person name="Li P."/>
            <person name="You F.M."/>
            <person name="Luo M.C."/>
            <person name="Dvorak J."/>
        </authorList>
    </citation>
    <scope>NUCLEOTIDE SEQUENCE [LARGE SCALE GENOMIC DNA]</scope>
    <source>
        <strain evidence="1">cv. AL8/78</strain>
    </source>
</reference>
<reference evidence="1" key="4">
    <citation type="submission" date="2019-03" db="UniProtKB">
        <authorList>
            <consortium name="EnsemblPlants"/>
        </authorList>
    </citation>
    <scope>IDENTIFICATION</scope>
</reference>
<evidence type="ECO:0008006" key="3">
    <source>
        <dbReference type="Google" id="ProtNLM"/>
    </source>
</evidence>
<protein>
    <recommendedName>
        <fullName evidence="3">HMA domain-containing protein</fullName>
    </recommendedName>
</protein>
<accession>A0A453PW12</accession>
<keyword evidence="2" id="KW-1185">Reference proteome</keyword>